<feature type="non-terminal residue" evidence="1">
    <location>
        <position position="48"/>
    </location>
</feature>
<organism evidence="1">
    <name type="scientific">human gut metagenome</name>
    <dbReference type="NCBI Taxonomy" id="408170"/>
    <lineage>
        <taxon>unclassified sequences</taxon>
        <taxon>metagenomes</taxon>
        <taxon>organismal metagenomes</taxon>
    </lineage>
</organism>
<dbReference type="Gene3D" id="3.40.1160.10">
    <property type="entry name" value="Acetylglutamate kinase-like"/>
    <property type="match status" value="1"/>
</dbReference>
<keyword evidence="1" id="KW-0418">Kinase</keyword>
<protein>
    <submittedName>
        <fullName evidence="1">Carbamate kinase protein</fullName>
    </submittedName>
</protein>
<comment type="caution">
    <text evidence="1">The sequence shown here is derived from an EMBL/GenBank/DDBJ whole genome shotgun (WGS) entry which is preliminary data.</text>
</comment>
<dbReference type="GO" id="GO:0016301">
    <property type="term" value="F:kinase activity"/>
    <property type="evidence" value="ECO:0007669"/>
    <property type="project" value="UniProtKB-KW"/>
</dbReference>
<gene>
    <name evidence="1" type="ORF">Q604_UNBC12022G0001</name>
</gene>
<dbReference type="EMBL" id="AZMM01012022">
    <property type="protein sequence ID" value="ETJ33523.1"/>
    <property type="molecule type" value="Genomic_DNA"/>
</dbReference>
<accession>W1XT17</accession>
<dbReference type="InterPro" id="IPR036393">
    <property type="entry name" value="AceGlu_kinase-like_sf"/>
</dbReference>
<keyword evidence="1" id="KW-0808">Transferase</keyword>
<dbReference type="SUPFAM" id="SSF53633">
    <property type="entry name" value="Carbamate kinase-like"/>
    <property type="match status" value="1"/>
</dbReference>
<dbReference type="AlphaFoldDB" id="W1XT17"/>
<name>W1XT17_9ZZZZ</name>
<sequence>MSKKIVLALGGNALGDDLAGQMKAVKITSQAIVDLIAQGHEVIVTHGN</sequence>
<proteinExistence type="predicted"/>
<evidence type="ECO:0000313" key="1">
    <source>
        <dbReference type="EMBL" id="ETJ33523.1"/>
    </source>
</evidence>
<reference evidence="1" key="1">
    <citation type="submission" date="2013-12" db="EMBL/GenBank/DDBJ databases">
        <title>A Varibaculum cambriense genome reconstructed from a premature infant gut community with otherwise low bacterial novelty that shifts toward anaerobic metabolism during the third week of life.</title>
        <authorList>
            <person name="Brown C.T."/>
            <person name="Sharon I."/>
            <person name="Thomas B.C."/>
            <person name="Castelle C.J."/>
            <person name="Morowitz M.J."/>
            <person name="Banfield J.F."/>
        </authorList>
    </citation>
    <scope>NUCLEOTIDE SEQUENCE</scope>
</reference>